<dbReference type="AlphaFoldDB" id="A0A7X3MI93"/>
<protein>
    <submittedName>
        <fullName evidence="2">ABC transporter permease subunit</fullName>
    </submittedName>
</protein>
<dbReference type="Pfam" id="PF12679">
    <property type="entry name" value="ABC2_membrane_2"/>
    <property type="match status" value="1"/>
</dbReference>
<dbReference type="Proteomes" id="UP000460412">
    <property type="component" value="Unassembled WGS sequence"/>
</dbReference>
<feature type="transmembrane region" description="Helical" evidence="1">
    <location>
        <begin position="257"/>
        <end position="280"/>
    </location>
</feature>
<keyword evidence="1" id="KW-0472">Membrane</keyword>
<reference evidence="2 3" key="1">
    <citation type="submission" date="2019-12" db="EMBL/GenBank/DDBJ databases">
        <title>Sporaefaciens musculi gen. nov., sp. nov., a novel bacterium isolated from the caecum of an obese mouse.</title>
        <authorList>
            <person name="Rasmussen T.S."/>
            <person name="Streidl T."/>
            <person name="Hitch T.C.A."/>
            <person name="Wortmann E."/>
            <person name="Deptula P."/>
            <person name="Hansen M."/>
            <person name="Nielsen D.S."/>
            <person name="Clavel T."/>
            <person name="Vogensen F.K."/>
        </authorList>
    </citation>
    <scope>NUCLEOTIDE SEQUENCE [LARGE SCALE GENOMIC DNA]</scope>
    <source>
        <strain evidence="2 3">WCA-9-b2</strain>
    </source>
</reference>
<evidence type="ECO:0000256" key="1">
    <source>
        <dbReference type="SAM" id="Phobius"/>
    </source>
</evidence>
<evidence type="ECO:0000313" key="3">
    <source>
        <dbReference type="Proteomes" id="UP000460412"/>
    </source>
</evidence>
<dbReference type="GO" id="GO:0005886">
    <property type="term" value="C:plasma membrane"/>
    <property type="evidence" value="ECO:0007669"/>
    <property type="project" value="UniProtKB-SubCell"/>
</dbReference>
<dbReference type="GO" id="GO:0140359">
    <property type="term" value="F:ABC-type transporter activity"/>
    <property type="evidence" value="ECO:0007669"/>
    <property type="project" value="InterPro"/>
</dbReference>
<keyword evidence="3" id="KW-1185">Reference proteome</keyword>
<feature type="transmembrane region" description="Helical" evidence="1">
    <location>
        <begin position="162"/>
        <end position="182"/>
    </location>
</feature>
<feature type="transmembrane region" description="Helical" evidence="1">
    <location>
        <begin position="79"/>
        <end position="101"/>
    </location>
</feature>
<gene>
    <name evidence="2" type="ORF">GN277_15605</name>
</gene>
<comment type="caution">
    <text evidence="2">The sequence shown here is derived from an EMBL/GenBank/DDBJ whole genome shotgun (WGS) entry which is preliminary data.</text>
</comment>
<feature type="transmembrane region" description="Helical" evidence="1">
    <location>
        <begin position="122"/>
        <end position="142"/>
    </location>
</feature>
<dbReference type="PANTHER" id="PTHR37305:SF2">
    <property type="entry name" value="BACITRACIN TRANSPORT PERMEASE PROTEIN BCRB"/>
    <property type="match status" value="1"/>
</dbReference>
<organism evidence="2 3">
    <name type="scientific">Sporofaciens musculi</name>
    <dbReference type="NCBI Taxonomy" id="2681861"/>
    <lineage>
        <taxon>Bacteria</taxon>
        <taxon>Bacillati</taxon>
        <taxon>Bacillota</taxon>
        <taxon>Clostridia</taxon>
        <taxon>Lachnospirales</taxon>
        <taxon>Lachnospiraceae</taxon>
        <taxon>Sporofaciens</taxon>
    </lineage>
</organism>
<accession>A0A7X3MI93</accession>
<dbReference type="EMBL" id="WUQX01000001">
    <property type="protein sequence ID" value="MXP76757.1"/>
    <property type="molecule type" value="Genomic_DNA"/>
</dbReference>
<feature type="transmembrane region" description="Helical" evidence="1">
    <location>
        <begin position="194"/>
        <end position="213"/>
    </location>
</feature>
<evidence type="ECO:0000313" key="2">
    <source>
        <dbReference type="EMBL" id="MXP76757.1"/>
    </source>
</evidence>
<keyword evidence="1" id="KW-1133">Transmembrane helix</keyword>
<keyword evidence="1" id="KW-0812">Transmembrane</keyword>
<feature type="transmembrane region" description="Helical" evidence="1">
    <location>
        <begin position="20"/>
        <end position="41"/>
    </location>
</feature>
<sequence>MKTTKLFSRPLFGQNMRTYWFFVLAVVLIMSMMSGVVTIAIDAIQSELAGDLNGEMLEKMGKTGLEIPHMDPSVILDTMYYKVIVLIPIFLLVVVASNALIASQVDDGSMAYILATPTERRAVAFTHMVFMLVVPLLIMGIVCGVKCALNEQIIGDVDWEATVVKFAGMYVLVEAVSAVCYLGSCLFNRSSRALTFGGGITVWCFIASLLGVFGSDKLVEMGVGITELDIFNQLTLVGLLDITAMETVGSDMVNYDFLWKLGILAGIAAVAYGAGALRFCRKDLPL</sequence>
<dbReference type="PANTHER" id="PTHR37305">
    <property type="entry name" value="INTEGRAL MEMBRANE PROTEIN-RELATED"/>
    <property type="match status" value="1"/>
</dbReference>
<proteinExistence type="predicted"/>
<name>A0A7X3MI93_9FIRM</name>
<dbReference type="RefSeq" id="WP_159751814.1">
    <property type="nucleotide sequence ID" value="NZ_WUQX01000001.1"/>
</dbReference>